<feature type="domain" description="Protein kinase" evidence="2">
    <location>
        <begin position="375"/>
        <end position="624"/>
    </location>
</feature>
<dbReference type="OrthoDB" id="4062651at2759"/>
<dbReference type="GO" id="GO:0005737">
    <property type="term" value="C:cytoplasm"/>
    <property type="evidence" value="ECO:0007669"/>
    <property type="project" value="TreeGrafter"/>
</dbReference>
<keyword evidence="4" id="KW-1185">Reference proteome</keyword>
<dbReference type="InterPro" id="IPR011009">
    <property type="entry name" value="Kinase-like_dom_sf"/>
</dbReference>
<dbReference type="GO" id="GO:0004674">
    <property type="term" value="F:protein serine/threonine kinase activity"/>
    <property type="evidence" value="ECO:0007669"/>
    <property type="project" value="TreeGrafter"/>
</dbReference>
<dbReference type="AlphaFoldDB" id="A0A9N8WH27"/>
<protein>
    <submittedName>
        <fullName evidence="3">10939_t:CDS:1</fullName>
    </submittedName>
</protein>
<dbReference type="PANTHER" id="PTHR44167">
    <property type="entry name" value="OVARIAN-SPECIFIC SERINE/THREONINE-PROTEIN KINASE LOK-RELATED"/>
    <property type="match status" value="1"/>
</dbReference>
<dbReference type="GO" id="GO:0005634">
    <property type="term" value="C:nucleus"/>
    <property type="evidence" value="ECO:0007669"/>
    <property type="project" value="TreeGrafter"/>
</dbReference>
<accession>A0A9N8WH27</accession>
<name>A0A9N8WH27_9GLOM</name>
<proteinExistence type="predicted"/>
<feature type="compositionally biased region" description="Basic and acidic residues" evidence="1">
    <location>
        <begin position="289"/>
        <end position="316"/>
    </location>
</feature>
<sequence>MVLQIQYADQQQSTKPYPLNATYISFNEALIFEFDRPSETELTIRLWDSRNGPEGRVGEAKTKFRNWGKDHKATVGLFKDQKLIGDLKMNFYPLANTNESPRKYFKFDSMNGETIGALLIDDIKSFSKELNRRGTTFEFEMKSSTQASLYNRDSKYPIVCLKMFAHPQSIISISYKSRDVVVAEAEFDFRGENDGKCWKELTEKGSTEVLNISFKKNNVTHGRISFKMSFHRILFLEEHLSKKKSFTSFPSLSNHSTFPNNKLKSPPIQIPRSDTYPIKNQGTLAGLSYERKPRATLEYPHRDGNIENRPGLDSHKNSNICSSPEYMSSSPQEILGSSPSIHTSLSRTSSKHTLSDNSEDSPISEKVCLKYIVDVEIKSFRGSRRRCRTFRGSHEANEKPVIIKIYPKEWKALWRNEINMIKKLKSSYLVEWEDAEESSVGFIFVFNYHGKTLGSEILEIVKKKSLIKCVLMNTLLGIMYLHEHDVVHLNINPNNVWLQKKPESYEVRISDFDSAREVDTVIKNEDGLPRTLGYSAPEIFYDGYKVHFSADVFSFGALMYYIYTDGRKRIYQSLGDLRVLENKTLKEPLMEVEDTNASHLMEKMLTMTPKNRLTFQDILDDEYFQSSNITSPFLR</sequence>
<reference evidence="3" key="1">
    <citation type="submission" date="2021-06" db="EMBL/GenBank/DDBJ databases">
        <authorList>
            <person name="Kallberg Y."/>
            <person name="Tangrot J."/>
            <person name="Rosling A."/>
        </authorList>
    </citation>
    <scope>NUCLEOTIDE SEQUENCE</scope>
    <source>
        <strain evidence="3">CL551</strain>
    </source>
</reference>
<organism evidence="3 4">
    <name type="scientific">Acaulospora morrowiae</name>
    <dbReference type="NCBI Taxonomy" id="94023"/>
    <lineage>
        <taxon>Eukaryota</taxon>
        <taxon>Fungi</taxon>
        <taxon>Fungi incertae sedis</taxon>
        <taxon>Mucoromycota</taxon>
        <taxon>Glomeromycotina</taxon>
        <taxon>Glomeromycetes</taxon>
        <taxon>Diversisporales</taxon>
        <taxon>Acaulosporaceae</taxon>
        <taxon>Acaulospora</taxon>
    </lineage>
</organism>
<dbReference type="CDD" id="cd00180">
    <property type="entry name" value="PKc"/>
    <property type="match status" value="1"/>
</dbReference>
<comment type="caution">
    <text evidence="3">The sequence shown here is derived from an EMBL/GenBank/DDBJ whole genome shotgun (WGS) entry which is preliminary data.</text>
</comment>
<evidence type="ECO:0000313" key="3">
    <source>
        <dbReference type="EMBL" id="CAG8484323.1"/>
    </source>
</evidence>
<dbReference type="Proteomes" id="UP000789342">
    <property type="component" value="Unassembled WGS sequence"/>
</dbReference>
<dbReference type="GO" id="GO:0044773">
    <property type="term" value="P:mitotic DNA damage checkpoint signaling"/>
    <property type="evidence" value="ECO:0007669"/>
    <property type="project" value="TreeGrafter"/>
</dbReference>
<feature type="region of interest" description="Disordered" evidence="1">
    <location>
        <begin position="249"/>
        <end position="361"/>
    </location>
</feature>
<gene>
    <name evidence="3" type="ORF">AMORRO_LOCUS2463</name>
</gene>
<dbReference type="Gene3D" id="1.10.510.10">
    <property type="entry name" value="Transferase(Phosphotransferase) domain 1"/>
    <property type="match status" value="1"/>
</dbReference>
<dbReference type="GO" id="GO:0005524">
    <property type="term" value="F:ATP binding"/>
    <property type="evidence" value="ECO:0007669"/>
    <property type="project" value="InterPro"/>
</dbReference>
<evidence type="ECO:0000259" key="2">
    <source>
        <dbReference type="PROSITE" id="PS50011"/>
    </source>
</evidence>
<dbReference type="EMBL" id="CAJVPV010001044">
    <property type="protein sequence ID" value="CAG8484323.1"/>
    <property type="molecule type" value="Genomic_DNA"/>
</dbReference>
<dbReference type="SUPFAM" id="SSF56112">
    <property type="entry name" value="Protein kinase-like (PK-like)"/>
    <property type="match status" value="1"/>
</dbReference>
<feature type="compositionally biased region" description="Polar residues" evidence="1">
    <location>
        <begin position="317"/>
        <end position="356"/>
    </location>
</feature>
<feature type="compositionally biased region" description="Polar residues" evidence="1">
    <location>
        <begin position="249"/>
        <end position="263"/>
    </location>
</feature>
<dbReference type="Pfam" id="PF00069">
    <property type="entry name" value="Pkinase"/>
    <property type="match status" value="1"/>
</dbReference>
<dbReference type="PANTHER" id="PTHR44167:SF25">
    <property type="entry name" value="PROTEIN KINASE DOMAIN CONTAINING PROTEIN"/>
    <property type="match status" value="1"/>
</dbReference>
<evidence type="ECO:0000313" key="4">
    <source>
        <dbReference type="Proteomes" id="UP000789342"/>
    </source>
</evidence>
<dbReference type="PROSITE" id="PS50011">
    <property type="entry name" value="PROTEIN_KINASE_DOM"/>
    <property type="match status" value="1"/>
</dbReference>
<evidence type="ECO:0000256" key="1">
    <source>
        <dbReference type="SAM" id="MobiDB-lite"/>
    </source>
</evidence>
<dbReference type="SMART" id="SM00220">
    <property type="entry name" value="S_TKc"/>
    <property type="match status" value="1"/>
</dbReference>
<dbReference type="InterPro" id="IPR000719">
    <property type="entry name" value="Prot_kinase_dom"/>
</dbReference>